<sequence length="107" mass="12166">MLDLSNLTFYGGENGYAEPFSAFTKLKSLIIRGCKKIGGSNLSYVKEVNIYAHIFGEASHGSIHCLQEFSGNQENVVKFDLAYYRSKDLMAPRLYEDIFEEIEQIEI</sequence>
<dbReference type="AlphaFoldDB" id="A0A072U7L0"/>
<dbReference type="STRING" id="3880.A0A072U7L0"/>
<reference evidence="1 3" key="1">
    <citation type="journal article" date="2011" name="Nature">
        <title>The Medicago genome provides insight into the evolution of rhizobial symbioses.</title>
        <authorList>
            <person name="Young N.D."/>
            <person name="Debelle F."/>
            <person name="Oldroyd G.E."/>
            <person name="Geurts R."/>
            <person name="Cannon S.B."/>
            <person name="Udvardi M.K."/>
            <person name="Benedito V.A."/>
            <person name="Mayer K.F."/>
            <person name="Gouzy J."/>
            <person name="Schoof H."/>
            <person name="Van de Peer Y."/>
            <person name="Proost S."/>
            <person name="Cook D.R."/>
            <person name="Meyers B.C."/>
            <person name="Spannagl M."/>
            <person name="Cheung F."/>
            <person name="De Mita S."/>
            <person name="Krishnakumar V."/>
            <person name="Gundlach H."/>
            <person name="Zhou S."/>
            <person name="Mudge J."/>
            <person name="Bharti A.K."/>
            <person name="Murray J.D."/>
            <person name="Naoumkina M.A."/>
            <person name="Rosen B."/>
            <person name="Silverstein K.A."/>
            <person name="Tang H."/>
            <person name="Rombauts S."/>
            <person name="Zhao P.X."/>
            <person name="Zhou P."/>
            <person name="Barbe V."/>
            <person name="Bardou P."/>
            <person name="Bechner M."/>
            <person name="Bellec A."/>
            <person name="Berger A."/>
            <person name="Berges H."/>
            <person name="Bidwell S."/>
            <person name="Bisseling T."/>
            <person name="Choisne N."/>
            <person name="Couloux A."/>
            <person name="Denny R."/>
            <person name="Deshpande S."/>
            <person name="Dai X."/>
            <person name="Doyle J.J."/>
            <person name="Dudez A.M."/>
            <person name="Farmer A.D."/>
            <person name="Fouteau S."/>
            <person name="Franken C."/>
            <person name="Gibelin C."/>
            <person name="Gish J."/>
            <person name="Goldstein S."/>
            <person name="Gonzalez A.J."/>
            <person name="Green P.J."/>
            <person name="Hallab A."/>
            <person name="Hartog M."/>
            <person name="Hua A."/>
            <person name="Humphray S.J."/>
            <person name="Jeong D.H."/>
            <person name="Jing Y."/>
            <person name="Jocker A."/>
            <person name="Kenton S.M."/>
            <person name="Kim D.J."/>
            <person name="Klee K."/>
            <person name="Lai H."/>
            <person name="Lang C."/>
            <person name="Lin S."/>
            <person name="Macmil S.L."/>
            <person name="Magdelenat G."/>
            <person name="Matthews L."/>
            <person name="McCorrison J."/>
            <person name="Monaghan E.L."/>
            <person name="Mun J.H."/>
            <person name="Najar F.Z."/>
            <person name="Nicholson C."/>
            <person name="Noirot C."/>
            <person name="O'Bleness M."/>
            <person name="Paule C.R."/>
            <person name="Poulain J."/>
            <person name="Prion F."/>
            <person name="Qin B."/>
            <person name="Qu C."/>
            <person name="Retzel E.F."/>
            <person name="Riddle C."/>
            <person name="Sallet E."/>
            <person name="Samain S."/>
            <person name="Samson N."/>
            <person name="Sanders I."/>
            <person name="Saurat O."/>
            <person name="Scarpelli C."/>
            <person name="Schiex T."/>
            <person name="Segurens B."/>
            <person name="Severin A.J."/>
            <person name="Sherrier D.J."/>
            <person name="Shi R."/>
            <person name="Sims S."/>
            <person name="Singer S.R."/>
            <person name="Sinharoy S."/>
            <person name="Sterck L."/>
            <person name="Viollet A."/>
            <person name="Wang B.B."/>
            <person name="Wang K."/>
            <person name="Wang M."/>
            <person name="Wang X."/>
            <person name="Warfsmann J."/>
            <person name="Weissenbach J."/>
            <person name="White D.D."/>
            <person name="White J.D."/>
            <person name="Wiley G.B."/>
            <person name="Wincker P."/>
            <person name="Xing Y."/>
            <person name="Yang L."/>
            <person name="Yao Z."/>
            <person name="Ying F."/>
            <person name="Zhai J."/>
            <person name="Zhou L."/>
            <person name="Zuber A."/>
            <person name="Denarie J."/>
            <person name="Dixon R.A."/>
            <person name="May G.D."/>
            <person name="Schwartz D.C."/>
            <person name="Rogers J."/>
            <person name="Quetier F."/>
            <person name="Town C.D."/>
            <person name="Roe B.A."/>
        </authorList>
    </citation>
    <scope>NUCLEOTIDE SEQUENCE [LARGE SCALE GENOMIC DNA]</scope>
    <source>
        <strain evidence="1">A17</strain>
        <strain evidence="2 3">cv. Jemalong A17</strain>
    </source>
</reference>
<protein>
    <submittedName>
        <fullName evidence="1 2">Uncharacterized protein</fullName>
    </submittedName>
</protein>
<gene>
    <name evidence="1" type="ordered locus">MTR_6g033470</name>
</gene>
<organism evidence="1 3">
    <name type="scientific">Medicago truncatula</name>
    <name type="common">Barrel medic</name>
    <name type="synonym">Medicago tribuloides</name>
    <dbReference type="NCBI Taxonomy" id="3880"/>
    <lineage>
        <taxon>Eukaryota</taxon>
        <taxon>Viridiplantae</taxon>
        <taxon>Streptophyta</taxon>
        <taxon>Embryophyta</taxon>
        <taxon>Tracheophyta</taxon>
        <taxon>Spermatophyta</taxon>
        <taxon>Magnoliopsida</taxon>
        <taxon>eudicotyledons</taxon>
        <taxon>Gunneridae</taxon>
        <taxon>Pentapetalae</taxon>
        <taxon>rosids</taxon>
        <taxon>fabids</taxon>
        <taxon>Fabales</taxon>
        <taxon>Fabaceae</taxon>
        <taxon>Papilionoideae</taxon>
        <taxon>50 kb inversion clade</taxon>
        <taxon>NPAAA clade</taxon>
        <taxon>Hologalegina</taxon>
        <taxon>IRL clade</taxon>
        <taxon>Trifolieae</taxon>
        <taxon>Medicago</taxon>
    </lineage>
</organism>
<dbReference type="EnsemblPlants" id="KEH25677">
    <property type="protein sequence ID" value="KEH25677"/>
    <property type="gene ID" value="MTR_6g033470"/>
</dbReference>
<evidence type="ECO:0000313" key="1">
    <source>
        <dbReference type="EMBL" id="KEH25677.1"/>
    </source>
</evidence>
<accession>A0A072U7L0</accession>
<reference evidence="2" key="3">
    <citation type="submission" date="2015-04" db="UniProtKB">
        <authorList>
            <consortium name="EnsemblPlants"/>
        </authorList>
    </citation>
    <scope>IDENTIFICATION</scope>
    <source>
        <strain evidence="2">cv. Jemalong A17</strain>
    </source>
</reference>
<evidence type="ECO:0000313" key="3">
    <source>
        <dbReference type="Proteomes" id="UP000002051"/>
    </source>
</evidence>
<dbReference type="Proteomes" id="UP000002051">
    <property type="component" value="Chromosome 6"/>
</dbReference>
<reference evidence="1 3" key="2">
    <citation type="journal article" date="2014" name="BMC Genomics">
        <title>An improved genome release (version Mt4.0) for the model legume Medicago truncatula.</title>
        <authorList>
            <person name="Tang H."/>
            <person name="Krishnakumar V."/>
            <person name="Bidwell S."/>
            <person name="Rosen B."/>
            <person name="Chan A."/>
            <person name="Zhou S."/>
            <person name="Gentzbittel L."/>
            <person name="Childs K.L."/>
            <person name="Yandell M."/>
            <person name="Gundlach H."/>
            <person name="Mayer K.F."/>
            <person name="Schwartz D.C."/>
            <person name="Town C.D."/>
        </authorList>
    </citation>
    <scope>GENOME REANNOTATION</scope>
    <source>
        <strain evidence="1">A17</strain>
        <strain evidence="2 3">cv. Jemalong A17</strain>
    </source>
</reference>
<dbReference type="HOGENOM" id="CLU_2213850_0_0_1"/>
<keyword evidence="3" id="KW-1185">Reference proteome</keyword>
<dbReference type="EMBL" id="CM001222">
    <property type="protein sequence ID" value="KEH25677.1"/>
    <property type="molecule type" value="Genomic_DNA"/>
</dbReference>
<name>A0A072U7L0_MEDTR</name>
<evidence type="ECO:0000313" key="2">
    <source>
        <dbReference type="EnsemblPlants" id="KEH25677"/>
    </source>
</evidence>
<proteinExistence type="predicted"/>